<dbReference type="EMBL" id="CAJJDN010000202">
    <property type="protein sequence ID" value="CAD8128976.1"/>
    <property type="molecule type" value="Genomic_DNA"/>
</dbReference>
<feature type="compositionally biased region" description="Basic and acidic residues" evidence="1">
    <location>
        <begin position="152"/>
        <end position="198"/>
    </location>
</feature>
<sequence>MFTVGISVPVFFMLLYIWKIYIQKQALEQQCLKNKLWIQAYSLEMKNFTMGITMTNLSLGSLQTLGTHFTMTAQNCKRITNRLNHQQKFVLYTQLSLVINNILLQIYQRHILQKQSLDLFNVLLLNNGKKFLLNFKNKINNDEENQLNYNENYKEDDNRQENQKLSVEKKGKQNRKTNQEIEKEQKEKQKKQREEQKIQMEDGLQSFELLIKEETKKIQEKKKETRFQSILKKILVEFIVNNQQHQVKSNYINRIQISEEIQMNKKAYELVQQYTVERQELLEQFQLNLQKSFEEKSALFLTITANAIKEAQKYEINQSQNTYDPQINQSQKGKTKNTNQCKFILKNIINYFIICDIRYSKNEFKFFMFYYFIQNSYQFLYQQIFHEQLNHNFFSLLYQRNFQYLSLNFRRIQSQDFFIESFYCKCLYHKSIFQNYEISQLIFHSKSNQLEIKITFFYKAFKVYVNNIIHFIYSKISSNPFSF</sequence>
<dbReference type="AlphaFoldDB" id="A0A8S1RLB9"/>
<evidence type="ECO:0000313" key="2">
    <source>
        <dbReference type="EMBL" id="CAD8128976.1"/>
    </source>
</evidence>
<comment type="caution">
    <text evidence="2">The sequence shown here is derived from an EMBL/GenBank/DDBJ whole genome shotgun (WGS) entry which is preliminary data.</text>
</comment>
<evidence type="ECO:0000313" key="3">
    <source>
        <dbReference type="Proteomes" id="UP000692954"/>
    </source>
</evidence>
<reference evidence="2" key="1">
    <citation type="submission" date="2021-01" db="EMBL/GenBank/DDBJ databases">
        <authorList>
            <consortium name="Genoscope - CEA"/>
            <person name="William W."/>
        </authorList>
    </citation>
    <scope>NUCLEOTIDE SEQUENCE</scope>
</reference>
<dbReference type="Proteomes" id="UP000692954">
    <property type="component" value="Unassembled WGS sequence"/>
</dbReference>
<dbReference type="OrthoDB" id="290755at2759"/>
<protein>
    <submittedName>
        <fullName evidence="2">Uncharacterized protein</fullName>
    </submittedName>
</protein>
<proteinExistence type="predicted"/>
<organism evidence="2 3">
    <name type="scientific">Paramecium sonneborni</name>
    <dbReference type="NCBI Taxonomy" id="65129"/>
    <lineage>
        <taxon>Eukaryota</taxon>
        <taxon>Sar</taxon>
        <taxon>Alveolata</taxon>
        <taxon>Ciliophora</taxon>
        <taxon>Intramacronucleata</taxon>
        <taxon>Oligohymenophorea</taxon>
        <taxon>Peniculida</taxon>
        <taxon>Parameciidae</taxon>
        <taxon>Paramecium</taxon>
    </lineage>
</organism>
<keyword evidence="3" id="KW-1185">Reference proteome</keyword>
<feature type="region of interest" description="Disordered" evidence="1">
    <location>
        <begin position="151"/>
        <end position="198"/>
    </location>
</feature>
<accession>A0A8S1RLB9</accession>
<evidence type="ECO:0000256" key="1">
    <source>
        <dbReference type="SAM" id="MobiDB-lite"/>
    </source>
</evidence>
<name>A0A8S1RLB9_9CILI</name>
<gene>
    <name evidence="2" type="ORF">PSON_ATCC_30995.1.T2020007</name>
</gene>